<evidence type="ECO:0000313" key="3">
    <source>
        <dbReference type="EMBL" id="KAG7592459.1"/>
    </source>
</evidence>
<evidence type="ECO:0000256" key="1">
    <source>
        <dbReference type="SAM" id="Phobius"/>
    </source>
</evidence>
<evidence type="ECO:0000313" key="4">
    <source>
        <dbReference type="Proteomes" id="UP000694240"/>
    </source>
</evidence>
<name>A0A8T2C0J8_9BRAS</name>
<accession>A0A8T2C0J8</accession>
<organism evidence="3 4">
    <name type="scientific">Arabidopsis thaliana x Arabidopsis arenosa</name>
    <dbReference type="NCBI Taxonomy" id="1240361"/>
    <lineage>
        <taxon>Eukaryota</taxon>
        <taxon>Viridiplantae</taxon>
        <taxon>Streptophyta</taxon>
        <taxon>Embryophyta</taxon>
        <taxon>Tracheophyta</taxon>
        <taxon>Spermatophyta</taxon>
        <taxon>Magnoliopsida</taxon>
        <taxon>eudicotyledons</taxon>
        <taxon>Gunneridae</taxon>
        <taxon>Pentapetalae</taxon>
        <taxon>rosids</taxon>
        <taxon>malvids</taxon>
        <taxon>Brassicales</taxon>
        <taxon>Brassicaceae</taxon>
        <taxon>Camelineae</taxon>
        <taxon>Arabidopsis</taxon>
    </lineage>
</organism>
<sequence>MVSDAGEGAKRRRRELALPTYLLWLLHVSPMLSASFLSLQTVSQPSQTFPPSAFFSDDQNIINGGRRWDAAFVLPLQPLFAISLPKPPSSNDATLKTKPFIIVQSYNPRSDTILPEEHSHRTSLMAGESSLGPSDAPCPVETSTAHGDSFFWAESFWFSDCTSLEKMVSLLTHSIGILRSAPKNALPRSILLIYPVTVSISDHTPPAMSSRDSEQPINPMKRQHAQGKTLIANLDSSYVIGPSFAGPLSFPSQPTFVYMGLTLVTSRPRFAPSIYLSSPNLLLFHYLVEKGRGLQPHIVLKLIVSVDIYHPLILVKGNLSDLERFPETFYPSKKPLLQPSSSIERTIARPPTSLLRNCVCFLTFLLEGACIEPMLTKVDKSLSTSLCLFWNVTFQQSPEILVKLSSTHHSIVCGKLLPCSCLRCMDLSSNYLIFVIYQSLVRVLVAMFVVSNHEVDVCFIFVLVMA</sequence>
<feature type="transmembrane region" description="Helical" evidence="1">
    <location>
        <begin position="21"/>
        <end position="39"/>
    </location>
</feature>
<evidence type="ECO:0000313" key="2">
    <source>
        <dbReference type="EMBL" id="KAG7535094.1"/>
    </source>
</evidence>
<dbReference type="Proteomes" id="UP000694240">
    <property type="component" value="Chromosome 13"/>
</dbReference>
<reference evidence="3 4" key="1">
    <citation type="submission" date="2020-12" db="EMBL/GenBank/DDBJ databases">
        <title>Concerted genomic and epigenomic changes stabilize Arabidopsis allopolyploids.</title>
        <authorList>
            <person name="Chen Z."/>
        </authorList>
    </citation>
    <scope>NUCLEOTIDE SEQUENCE [LARGE SCALE GENOMIC DNA]</scope>
    <source>
        <strain evidence="3">Allo738</strain>
        <tissue evidence="3">Leaf</tissue>
    </source>
</reference>
<proteinExistence type="predicted"/>
<keyword evidence="1" id="KW-0472">Membrane</keyword>
<keyword evidence="1" id="KW-0812">Transmembrane</keyword>
<dbReference type="EMBL" id="JAEFBK010000006">
    <property type="protein sequence ID" value="KAG7592459.1"/>
    <property type="molecule type" value="Genomic_DNA"/>
</dbReference>
<evidence type="ECO:0008006" key="5">
    <source>
        <dbReference type="Google" id="ProtNLM"/>
    </source>
</evidence>
<dbReference type="AlphaFoldDB" id="A0A8T2C0J8"/>
<keyword evidence="1" id="KW-1133">Transmembrane helix</keyword>
<keyword evidence="4" id="KW-1185">Reference proteome</keyword>
<gene>
    <name evidence="3" type="ORF">ISN45_Aa01g013430</name>
    <name evidence="2" type="ORF">ISN45_Aa08g025680</name>
</gene>
<comment type="caution">
    <text evidence="3">The sequence shown here is derived from an EMBL/GenBank/DDBJ whole genome shotgun (WGS) entry which is preliminary data.</text>
</comment>
<dbReference type="EMBL" id="JAEFBK010000013">
    <property type="protein sequence ID" value="KAG7535094.1"/>
    <property type="molecule type" value="Genomic_DNA"/>
</dbReference>
<protein>
    <recommendedName>
        <fullName evidence="5">Transmembrane protein</fullName>
    </recommendedName>
</protein>
<dbReference type="Proteomes" id="UP000694240">
    <property type="component" value="Chromosome 6"/>
</dbReference>